<dbReference type="AlphaFoldDB" id="A0AAN8EDW1"/>
<evidence type="ECO:0000313" key="8">
    <source>
        <dbReference type="EMBL" id="KAK5948222.1"/>
    </source>
</evidence>
<evidence type="ECO:0000256" key="5">
    <source>
        <dbReference type="ARBA" id="ARBA00023136"/>
    </source>
</evidence>
<comment type="caution">
    <text evidence="8">The sequence shown here is derived from an EMBL/GenBank/DDBJ whole genome shotgun (WGS) entry which is preliminary data.</text>
</comment>
<keyword evidence="5 6" id="KW-0472">Membrane</keyword>
<organism evidence="8 9">
    <name type="scientific">Knufia fluminis</name>
    <dbReference type="NCBI Taxonomy" id="191047"/>
    <lineage>
        <taxon>Eukaryota</taxon>
        <taxon>Fungi</taxon>
        <taxon>Dikarya</taxon>
        <taxon>Ascomycota</taxon>
        <taxon>Pezizomycotina</taxon>
        <taxon>Eurotiomycetes</taxon>
        <taxon>Chaetothyriomycetidae</taxon>
        <taxon>Chaetothyriales</taxon>
        <taxon>Trichomeriaceae</taxon>
        <taxon>Knufia</taxon>
    </lineage>
</organism>
<evidence type="ECO:0000256" key="3">
    <source>
        <dbReference type="ARBA" id="ARBA00022824"/>
    </source>
</evidence>
<gene>
    <name evidence="8" type="ORF">OHC33_010770</name>
</gene>
<keyword evidence="3 6" id="KW-0256">Endoplasmic reticulum</keyword>
<dbReference type="EMBL" id="JAKLMC020000051">
    <property type="protein sequence ID" value="KAK5948222.1"/>
    <property type="molecule type" value="Genomic_DNA"/>
</dbReference>
<evidence type="ECO:0000256" key="1">
    <source>
        <dbReference type="ARBA" id="ARBA00005500"/>
    </source>
</evidence>
<comment type="similarity">
    <text evidence="1 6">Belongs to the RAMP4 family.</text>
</comment>
<comment type="function">
    <text evidence="6">Interacts with target proteins during translocation into the lumen of the endoplasmic reticulum. Protects unfolded target proteins against degradation and facilitate correct glycosylation.</text>
</comment>
<dbReference type="Pfam" id="PF06624">
    <property type="entry name" value="RAMP4"/>
    <property type="match status" value="1"/>
</dbReference>
<dbReference type="Proteomes" id="UP001316803">
    <property type="component" value="Unassembled WGS sequence"/>
</dbReference>
<keyword evidence="9" id="KW-1185">Reference proteome</keyword>
<accession>A0AAN8EDW1</accession>
<proteinExistence type="inferred from homology"/>
<evidence type="ECO:0000256" key="6">
    <source>
        <dbReference type="RuleBase" id="RU364120"/>
    </source>
</evidence>
<evidence type="ECO:0000256" key="2">
    <source>
        <dbReference type="ARBA" id="ARBA00022692"/>
    </source>
</evidence>
<dbReference type="InterPro" id="IPR010580">
    <property type="entry name" value="ER_stress-assoc"/>
</dbReference>
<sequence length="83" mass="8866">MARQTPQQKRANAAFSKQNEKNMGRPMAAKIKKEAQKSPIGTGMLIFLAFVVAGTLGVGFAEIGGGVWGFILNMLRTVGVLSK</sequence>
<evidence type="ECO:0000256" key="7">
    <source>
        <dbReference type="SAM" id="MobiDB-lite"/>
    </source>
</evidence>
<protein>
    <recommendedName>
        <fullName evidence="6">Stress-associated endoplasmic reticulum protein</fullName>
    </recommendedName>
</protein>
<feature type="compositionally biased region" description="Polar residues" evidence="7">
    <location>
        <begin position="1"/>
        <end position="10"/>
    </location>
</feature>
<feature type="region of interest" description="Disordered" evidence="7">
    <location>
        <begin position="1"/>
        <end position="32"/>
    </location>
</feature>
<name>A0AAN8EDW1_9EURO</name>
<reference evidence="8 9" key="1">
    <citation type="submission" date="2022-12" db="EMBL/GenBank/DDBJ databases">
        <title>Genomic features and morphological characterization of a novel Knufia sp. strain isolated from spacecraft assembly facility.</title>
        <authorList>
            <person name="Teixeira M."/>
            <person name="Chander A.M."/>
            <person name="Stajich J.E."/>
            <person name="Venkateswaran K."/>
        </authorList>
    </citation>
    <scope>NUCLEOTIDE SEQUENCE [LARGE SCALE GENOMIC DNA]</scope>
    <source>
        <strain evidence="8 9">FJI-L2-BK-P2</strain>
    </source>
</reference>
<feature type="transmembrane region" description="Helical" evidence="6">
    <location>
        <begin position="45"/>
        <end position="71"/>
    </location>
</feature>
<dbReference type="GO" id="GO:0005789">
    <property type="term" value="C:endoplasmic reticulum membrane"/>
    <property type="evidence" value="ECO:0007669"/>
    <property type="project" value="UniProtKB-SubCell"/>
</dbReference>
<keyword evidence="2 6" id="KW-0812">Transmembrane</keyword>
<keyword evidence="4 6" id="KW-1133">Transmembrane helix</keyword>
<comment type="subcellular location">
    <subcellularLocation>
        <location evidence="6">Membrane</location>
        <topology evidence="6">Single-pass membrane protein</topology>
    </subcellularLocation>
    <subcellularLocation>
        <location evidence="6">Endoplasmic reticulum membrane</location>
        <topology evidence="6">Single-pass membrane protein</topology>
    </subcellularLocation>
</comment>
<evidence type="ECO:0000313" key="9">
    <source>
        <dbReference type="Proteomes" id="UP001316803"/>
    </source>
</evidence>
<evidence type="ECO:0000256" key="4">
    <source>
        <dbReference type="ARBA" id="ARBA00022989"/>
    </source>
</evidence>